<proteinExistence type="predicted"/>
<reference evidence="3" key="1">
    <citation type="journal article" date="2013" name="Nature">
        <title>Pan genome of the phytoplankton Emiliania underpins its global distribution.</title>
        <authorList>
            <person name="Read B.A."/>
            <person name="Kegel J."/>
            <person name="Klute M.J."/>
            <person name="Kuo A."/>
            <person name="Lefebvre S.C."/>
            <person name="Maumus F."/>
            <person name="Mayer C."/>
            <person name="Miller J."/>
            <person name="Monier A."/>
            <person name="Salamov A."/>
            <person name="Young J."/>
            <person name="Aguilar M."/>
            <person name="Claverie J.M."/>
            <person name="Frickenhaus S."/>
            <person name="Gonzalez K."/>
            <person name="Herman E.K."/>
            <person name="Lin Y.C."/>
            <person name="Napier J."/>
            <person name="Ogata H."/>
            <person name="Sarno A.F."/>
            <person name="Shmutz J."/>
            <person name="Schroeder D."/>
            <person name="de Vargas C."/>
            <person name="Verret F."/>
            <person name="von Dassow P."/>
            <person name="Valentin K."/>
            <person name="Van de Peer Y."/>
            <person name="Wheeler G."/>
            <person name="Dacks J.B."/>
            <person name="Delwiche C.F."/>
            <person name="Dyhrman S.T."/>
            <person name="Glockner G."/>
            <person name="John U."/>
            <person name="Richards T."/>
            <person name="Worden A.Z."/>
            <person name="Zhang X."/>
            <person name="Grigoriev I.V."/>
            <person name="Allen A.E."/>
            <person name="Bidle K."/>
            <person name="Borodovsky M."/>
            <person name="Bowler C."/>
            <person name="Brownlee C."/>
            <person name="Cock J.M."/>
            <person name="Elias M."/>
            <person name="Gladyshev V.N."/>
            <person name="Groth M."/>
            <person name="Guda C."/>
            <person name="Hadaegh A."/>
            <person name="Iglesias-Rodriguez M.D."/>
            <person name="Jenkins J."/>
            <person name="Jones B.M."/>
            <person name="Lawson T."/>
            <person name="Leese F."/>
            <person name="Lindquist E."/>
            <person name="Lobanov A."/>
            <person name="Lomsadze A."/>
            <person name="Malik S.B."/>
            <person name="Marsh M.E."/>
            <person name="Mackinder L."/>
            <person name="Mock T."/>
            <person name="Mueller-Roeber B."/>
            <person name="Pagarete A."/>
            <person name="Parker M."/>
            <person name="Probert I."/>
            <person name="Quesneville H."/>
            <person name="Raines C."/>
            <person name="Rensing S.A."/>
            <person name="Riano-Pachon D.M."/>
            <person name="Richier S."/>
            <person name="Rokitta S."/>
            <person name="Shiraiwa Y."/>
            <person name="Soanes D.M."/>
            <person name="van der Giezen M."/>
            <person name="Wahlund T.M."/>
            <person name="Williams B."/>
            <person name="Wilson W."/>
            <person name="Wolfe G."/>
            <person name="Wurch L.L."/>
        </authorList>
    </citation>
    <scope>NUCLEOTIDE SEQUENCE</scope>
</reference>
<protein>
    <recommendedName>
        <fullName evidence="4">Mitochondrial ATPase complex subunit ATP10</fullName>
    </recommendedName>
</protein>
<dbReference type="PANTHER" id="PTHR28106">
    <property type="entry name" value="MITOCHONDRIAL ATPASE COMPLEX SUBUNIT ATP10"/>
    <property type="match status" value="1"/>
</dbReference>
<evidence type="ECO:0000256" key="1">
    <source>
        <dbReference type="SAM" id="MobiDB-lite"/>
    </source>
</evidence>
<dbReference type="Pfam" id="PF05176">
    <property type="entry name" value="ATP-synt_10"/>
    <property type="match status" value="2"/>
</dbReference>
<dbReference type="GO" id="GO:0005743">
    <property type="term" value="C:mitochondrial inner membrane"/>
    <property type="evidence" value="ECO:0007669"/>
    <property type="project" value="TreeGrafter"/>
</dbReference>
<feature type="compositionally biased region" description="Gly residues" evidence="1">
    <location>
        <begin position="152"/>
        <end position="183"/>
    </location>
</feature>
<dbReference type="RefSeq" id="XP_005772897.1">
    <property type="nucleotide sequence ID" value="XM_005772840.1"/>
</dbReference>
<dbReference type="GeneID" id="17266015"/>
<organism evidence="2 3">
    <name type="scientific">Emiliania huxleyi (strain CCMP1516)</name>
    <dbReference type="NCBI Taxonomy" id="280463"/>
    <lineage>
        <taxon>Eukaryota</taxon>
        <taxon>Haptista</taxon>
        <taxon>Haptophyta</taxon>
        <taxon>Prymnesiophyceae</taxon>
        <taxon>Isochrysidales</taxon>
        <taxon>Noelaerhabdaceae</taxon>
        <taxon>Emiliania</taxon>
    </lineage>
</organism>
<name>A0A0D3JAD3_EMIH1</name>
<evidence type="ECO:0000313" key="2">
    <source>
        <dbReference type="EnsemblProtists" id="EOD20468"/>
    </source>
</evidence>
<evidence type="ECO:0008006" key="4">
    <source>
        <dbReference type="Google" id="ProtNLM"/>
    </source>
</evidence>
<dbReference type="AlphaFoldDB" id="A0A0D3JAD3"/>
<keyword evidence="3" id="KW-1185">Reference proteome</keyword>
<feature type="region of interest" description="Disordered" evidence="1">
    <location>
        <begin position="151"/>
        <end position="185"/>
    </location>
</feature>
<dbReference type="HOGENOM" id="CLU_991876_0_0_1"/>
<dbReference type="EnsemblProtists" id="EOD20468">
    <property type="protein sequence ID" value="EOD20468"/>
    <property type="gene ID" value="EMIHUDRAFT_101824"/>
</dbReference>
<dbReference type="InterPro" id="IPR007849">
    <property type="entry name" value="ATP10"/>
</dbReference>
<dbReference type="GO" id="GO:0033615">
    <property type="term" value="P:mitochondrial proton-transporting ATP synthase complex assembly"/>
    <property type="evidence" value="ECO:0007669"/>
    <property type="project" value="TreeGrafter"/>
</dbReference>
<accession>A0A0D3JAD3</accession>
<evidence type="ECO:0000313" key="3">
    <source>
        <dbReference type="Proteomes" id="UP000013827"/>
    </source>
</evidence>
<dbReference type="PANTHER" id="PTHR28106:SF1">
    <property type="entry name" value="MITOCHONDRIAL ATPASE COMPLEX SUBUNIT ATP10"/>
    <property type="match status" value="1"/>
</dbReference>
<dbReference type="eggNOG" id="ENOG502SFE0">
    <property type="taxonomic scope" value="Eukaryota"/>
</dbReference>
<dbReference type="OMA" id="KNDAWRE"/>
<dbReference type="PaxDb" id="2903-EOD20468"/>
<dbReference type="KEGG" id="ehx:EMIHUDRAFT_101824"/>
<dbReference type="Proteomes" id="UP000013827">
    <property type="component" value="Unassembled WGS sequence"/>
</dbReference>
<sequence>MSLPSRGGLRYCARPRLQWRALSIGSRLREKNDAWREASEAQLEASRKVLDSDWKTHQRTMQEIRDAVRNREPLTLQAPPAALYDERDAFYFPELQARSLNGETRSLSASDAFAHRFSLVGCAGSRFSEAMVEGWLGAFEQAAVGEAAAAAGGRGSCDSGSGGGGGGGGGSSGGGSGGGGGGESSPLPQVLRLSLAEGTALSWLRWPLLASMRVSVPAARRPSFMVCFGDLTGARRKMRMENRYLGYVCLVDPSGVVRWHVHSSEPPTEAATEALRALLPR</sequence>
<reference evidence="2" key="2">
    <citation type="submission" date="2024-10" db="UniProtKB">
        <authorList>
            <consortium name="EnsemblProtists"/>
        </authorList>
    </citation>
    <scope>IDENTIFICATION</scope>
</reference>